<organism evidence="1 2">
    <name type="scientific">Albula glossodonta</name>
    <name type="common">roundjaw bonefish</name>
    <dbReference type="NCBI Taxonomy" id="121402"/>
    <lineage>
        <taxon>Eukaryota</taxon>
        <taxon>Metazoa</taxon>
        <taxon>Chordata</taxon>
        <taxon>Craniata</taxon>
        <taxon>Vertebrata</taxon>
        <taxon>Euteleostomi</taxon>
        <taxon>Actinopterygii</taxon>
        <taxon>Neopterygii</taxon>
        <taxon>Teleostei</taxon>
        <taxon>Albuliformes</taxon>
        <taxon>Albulidae</taxon>
        <taxon>Albula</taxon>
    </lineage>
</organism>
<evidence type="ECO:0000313" key="1">
    <source>
        <dbReference type="EMBL" id="KAG9331090.1"/>
    </source>
</evidence>
<comment type="caution">
    <text evidence="1">The sequence shown here is derived from an EMBL/GenBank/DDBJ whole genome shotgun (WGS) entry which is preliminary data.</text>
</comment>
<protein>
    <submittedName>
        <fullName evidence="1">Uncharacterized protein</fullName>
    </submittedName>
</protein>
<sequence>MIGYFVVARGASKVTRRDTADETLCEMVRLFLHLVLKLMEKKPTSKSLGNRTAPLSSSLGGHWLGQQCMTHTLGNKGQDPDSNLERFRNQLHYHPTSGFYVRSADAEALAAARNAPCPVGMSSMSALMHCDTCSRGKRTRRPLPK</sequence>
<dbReference type="EMBL" id="JAFBMS010000387">
    <property type="protein sequence ID" value="KAG9331090.1"/>
    <property type="molecule type" value="Genomic_DNA"/>
</dbReference>
<dbReference type="Proteomes" id="UP000824540">
    <property type="component" value="Unassembled WGS sequence"/>
</dbReference>
<name>A0A8T2MV73_9TELE</name>
<reference evidence="1" key="1">
    <citation type="thesis" date="2021" institute="BYU ScholarsArchive" country="Provo, UT, USA">
        <title>Applications of and Algorithms for Genome Assembly and Genomic Analyses with an Emphasis on Marine Teleosts.</title>
        <authorList>
            <person name="Pickett B.D."/>
        </authorList>
    </citation>
    <scope>NUCLEOTIDE SEQUENCE</scope>
    <source>
        <strain evidence="1">HI-2016</strain>
    </source>
</reference>
<dbReference type="AlphaFoldDB" id="A0A8T2MV73"/>
<accession>A0A8T2MV73</accession>
<keyword evidence="2" id="KW-1185">Reference proteome</keyword>
<gene>
    <name evidence="1" type="ORF">JZ751_020263</name>
</gene>
<proteinExistence type="predicted"/>
<evidence type="ECO:0000313" key="2">
    <source>
        <dbReference type="Proteomes" id="UP000824540"/>
    </source>
</evidence>